<name>A0A916JNZ7_9FLAO</name>
<feature type="transmembrane region" description="Helical" evidence="2">
    <location>
        <begin position="21"/>
        <end position="54"/>
    </location>
</feature>
<evidence type="ECO:0000256" key="1">
    <source>
        <dbReference type="SAM" id="MobiDB-lite"/>
    </source>
</evidence>
<evidence type="ECO:0000256" key="2">
    <source>
        <dbReference type="SAM" id="Phobius"/>
    </source>
</evidence>
<organism evidence="3 4">
    <name type="scientific">Parvicella tangerina</name>
    <dbReference type="NCBI Taxonomy" id="2829795"/>
    <lineage>
        <taxon>Bacteria</taxon>
        <taxon>Pseudomonadati</taxon>
        <taxon>Bacteroidota</taxon>
        <taxon>Flavobacteriia</taxon>
        <taxon>Flavobacteriales</taxon>
        <taxon>Parvicellaceae</taxon>
        <taxon>Parvicella</taxon>
    </lineage>
</organism>
<dbReference type="EMBL" id="OU015584">
    <property type="protein sequence ID" value="CAG5085432.1"/>
    <property type="molecule type" value="Genomic_DNA"/>
</dbReference>
<gene>
    <name evidence="3" type="ORF">CRYO30217_02758</name>
</gene>
<evidence type="ECO:0000313" key="4">
    <source>
        <dbReference type="Proteomes" id="UP000683507"/>
    </source>
</evidence>
<evidence type="ECO:0008006" key="5">
    <source>
        <dbReference type="Google" id="ProtNLM"/>
    </source>
</evidence>
<dbReference type="RefSeq" id="WP_258542962.1">
    <property type="nucleotide sequence ID" value="NZ_OU015584.1"/>
</dbReference>
<dbReference type="AlphaFoldDB" id="A0A916JNZ7"/>
<dbReference type="KEGG" id="ptan:CRYO30217_02758"/>
<dbReference type="Proteomes" id="UP000683507">
    <property type="component" value="Chromosome"/>
</dbReference>
<proteinExistence type="predicted"/>
<evidence type="ECO:0000313" key="3">
    <source>
        <dbReference type="EMBL" id="CAG5085432.1"/>
    </source>
</evidence>
<dbReference type="Pfam" id="PF14333">
    <property type="entry name" value="DUF4389"/>
    <property type="match status" value="2"/>
</dbReference>
<dbReference type="InterPro" id="IPR025498">
    <property type="entry name" value="DUF4389"/>
</dbReference>
<protein>
    <recommendedName>
        <fullName evidence="5">DUF4389 domain-containing protein</fullName>
    </recommendedName>
</protein>
<feature type="region of interest" description="Disordered" evidence="1">
    <location>
        <begin position="193"/>
        <end position="216"/>
    </location>
</feature>
<keyword evidence="2" id="KW-1133">Transmembrane helix</keyword>
<feature type="transmembrane region" description="Helical" evidence="2">
    <location>
        <begin position="120"/>
        <end position="153"/>
    </location>
</feature>
<reference evidence="3" key="1">
    <citation type="submission" date="2021-04" db="EMBL/GenBank/DDBJ databases">
        <authorList>
            <person name="Rodrigo-Torres L."/>
            <person name="Arahal R. D."/>
            <person name="Lucena T."/>
        </authorList>
    </citation>
    <scope>NUCLEOTIDE SEQUENCE</scope>
    <source>
        <strain evidence="3">AS29M-1</strain>
    </source>
</reference>
<accession>A0A916JNZ7</accession>
<keyword evidence="2" id="KW-0812">Transmembrane</keyword>
<keyword evidence="4" id="KW-1185">Reference proteome</keyword>
<keyword evidence="2" id="KW-0472">Membrane</keyword>
<sequence length="216" mass="25218">MHFKISHQEKYSQGELILRTLFGWIYIAIPHMFLMYFLAIGLMVVRFITFWAILFTGKWPKGMFDYQVKFQRYQLRVNARLLNLADGYPAFGLNGTDTNTDFNIAYPEEVSRGRLIVRTLFGAFLIIPHIFILYFRFIGMFIVNFLAFFAILFTGKYPKGMFNFVVGTIRWATRVGCYLMFYTDDYPPFTGKELPEESGQEGSMKDSDPNLLDDTI</sequence>